<organism evidence="1 2">
    <name type="scientific">Brachionus plicatilis</name>
    <name type="common">Marine rotifer</name>
    <name type="synonym">Brachionus muelleri</name>
    <dbReference type="NCBI Taxonomy" id="10195"/>
    <lineage>
        <taxon>Eukaryota</taxon>
        <taxon>Metazoa</taxon>
        <taxon>Spiralia</taxon>
        <taxon>Gnathifera</taxon>
        <taxon>Rotifera</taxon>
        <taxon>Eurotatoria</taxon>
        <taxon>Monogononta</taxon>
        <taxon>Pseudotrocha</taxon>
        <taxon>Ploima</taxon>
        <taxon>Brachionidae</taxon>
        <taxon>Brachionus</taxon>
    </lineage>
</organism>
<dbReference type="OrthoDB" id="10524712at2759"/>
<sequence>MDKDVYVSGEDAADKIASAVLKNKDAVYIPSIHGYLSIIKPLFSSRLLGKFVASKTKKIRLLLV</sequence>
<dbReference type="Proteomes" id="UP000276133">
    <property type="component" value="Unassembled WGS sequence"/>
</dbReference>
<dbReference type="EMBL" id="REGN01010963">
    <property type="protein sequence ID" value="RMZ98134.1"/>
    <property type="molecule type" value="Genomic_DNA"/>
</dbReference>
<reference evidence="1 2" key="1">
    <citation type="journal article" date="2018" name="Sci. Rep.">
        <title>Genomic signatures of local adaptation to the degree of environmental predictability in rotifers.</title>
        <authorList>
            <person name="Franch-Gras L."/>
            <person name="Hahn C."/>
            <person name="Garcia-Roger E.M."/>
            <person name="Carmona M.J."/>
            <person name="Serra M."/>
            <person name="Gomez A."/>
        </authorList>
    </citation>
    <scope>NUCLEOTIDE SEQUENCE [LARGE SCALE GENOMIC DNA]</scope>
    <source>
        <strain evidence="1">HYR1</strain>
    </source>
</reference>
<gene>
    <name evidence="1" type="ORF">BpHYR1_025738</name>
</gene>
<comment type="caution">
    <text evidence="1">The sequence shown here is derived from an EMBL/GenBank/DDBJ whole genome shotgun (WGS) entry which is preliminary data.</text>
</comment>
<protein>
    <submittedName>
        <fullName evidence="1">Uncharacterized protein</fullName>
    </submittedName>
</protein>
<proteinExistence type="predicted"/>
<evidence type="ECO:0000313" key="2">
    <source>
        <dbReference type="Proteomes" id="UP000276133"/>
    </source>
</evidence>
<name>A0A3M7PHD4_BRAPC</name>
<evidence type="ECO:0000313" key="1">
    <source>
        <dbReference type="EMBL" id="RMZ98134.1"/>
    </source>
</evidence>
<accession>A0A3M7PHD4</accession>
<dbReference type="AlphaFoldDB" id="A0A3M7PHD4"/>
<keyword evidence="2" id="KW-1185">Reference proteome</keyword>